<evidence type="ECO:0000313" key="2">
    <source>
        <dbReference type="Proteomes" id="UP000308730"/>
    </source>
</evidence>
<dbReference type="EMBL" id="SGPM01000216">
    <property type="protein sequence ID" value="THH27906.1"/>
    <property type="molecule type" value="Genomic_DNA"/>
</dbReference>
<reference evidence="1 2" key="1">
    <citation type="submission" date="2019-02" db="EMBL/GenBank/DDBJ databases">
        <title>Genome sequencing of the rare red list fungi Antrodiella citrinella (Flaviporus citrinellus).</title>
        <authorList>
            <person name="Buettner E."/>
            <person name="Kellner H."/>
        </authorList>
    </citation>
    <scope>NUCLEOTIDE SEQUENCE [LARGE SCALE GENOMIC DNA]</scope>
    <source>
        <strain evidence="1 2">DSM 108506</strain>
    </source>
</reference>
<proteinExistence type="predicted"/>
<sequence>MSPYILEVYIFPADKVSQVMPNYTDPLVGAVKTISGINAGYFGSQLQDAKQLYLVQLWDSYDKHVELRADPAHWAAVQEHIDVVSSKQSSYHGAYDVDPTPALSAPITEILKLTANEGVSLEDTLLPVGASLVEIIRTIPGAQGASFGPVLEDDRSIAFVCGWQSIDHFKESTANSVAIQEKIARLMQIAAVELGHVQLSSYKE</sequence>
<dbReference type="Proteomes" id="UP000308730">
    <property type="component" value="Unassembled WGS sequence"/>
</dbReference>
<comment type="caution">
    <text evidence="1">The sequence shown here is derived from an EMBL/GenBank/DDBJ whole genome shotgun (WGS) entry which is preliminary data.</text>
</comment>
<name>A0A4S4MPD1_9APHY</name>
<evidence type="ECO:0000313" key="1">
    <source>
        <dbReference type="EMBL" id="THH27906.1"/>
    </source>
</evidence>
<dbReference type="OrthoDB" id="3830579at2759"/>
<protein>
    <recommendedName>
        <fullName evidence="3">ABM domain-containing protein</fullName>
    </recommendedName>
</protein>
<dbReference type="AlphaFoldDB" id="A0A4S4MPD1"/>
<accession>A0A4S4MPD1</accession>
<evidence type="ECO:0008006" key="3">
    <source>
        <dbReference type="Google" id="ProtNLM"/>
    </source>
</evidence>
<keyword evidence="2" id="KW-1185">Reference proteome</keyword>
<organism evidence="1 2">
    <name type="scientific">Antrodiella citrinella</name>
    <dbReference type="NCBI Taxonomy" id="2447956"/>
    <lineage>
        <taxon>Eukaryota</taxon>
        <taxon>Fungi</taxon>
        <taxon>Dikarya</taxon>
        <taxon>Basidiomycota</taxon>
        <taxon>Agaricomycotina</taxon>
        <taxon>Agaricomycetes</taxon>
        <taxon>Polyporales</taxon>
        <taxon>Steccherinaceae</taxon>
        <taxon>Antrodiella</taxon>
    </lineage>
</organism>
<gene>
    <name evidence="1" type="ORF">EUX98_g6283</name>
</gene>
<dbReference type="Gene3D" id="3.30.70.100">
    <property type="match status" value="1"/>
</dbReference>